<dbReference type="PIRSF" id="PIRSF038984">
    <property type="entry name" value="FAD_binding_protein"/>
    <property type="match status" value="1"/>
</dbReference>
<dbReference type="RefSeq" id="WP_132087203.1">
    <property type="nucleotide sequence ID" value="NZ_JANKAQ010000005.1"/>
</dbReference>
<accession>A0A4R2LCY9</accession>
<dbReference type="PANTHER" id="PTHR42842">
    <property type="entry name" value="FAD/NAD(P)-BINDING OXIDOREDUCTASE"/>
    <property type="match status" value="1"/>
</dbReference>
<evidence type="ECO:0000259" key="1">
    <source>
        <dbReference type="Pfam" id="PF21688"/>
    </source>
</evidence>
<dbReference type="Pfam" id="PF21688">
    <property type="entry name" value="FAD-depend_C"/>
    <property type="match status" value="1"/>
</dbReference>
<protein>
    <recommendedName>
        <fullName evidence="1">FAD-dependent protein C-terminal domain-containing protein</fullName>
    </recommendedName>
</protein>
<dbReference type="AlphaFoldDB" id="A0A4R2LCY9"/>
<evidence type="ECO:0000313" key="2">
    <source>
        <dbReference type="EMBL" id="TCO86299.1"/>
    </source>
</evidence>
<reference evidence="2 3" key="1">
    <citation type="submission" date="2019-03" db="EMBL/GenBank/DDBJ databases">
        <title>Genomic Encyclopedia of Type Strains, Phase IV (KMG-IV): sequencing the most valuable type-strain genomes for metagenomic binning, comparative biology and taxonomic classification.</title>
        <authorList>
            <person name="Goeker M."/>
        </authorList>
    </citation>
    <scope>NUCLEOTIDE SEQUENCE [LARGE SCALE GENOMIC DNA]</scope>
    <source>
        <strain evidence="2 3">DSM 28559</strain>
    </source>
</reference>
<dbReference type="InterPro" id="IPR028348">
    <property type="entry name" value="FAD-binding_protein"/>
</dbReference>
<dbReference type="Proteomes" id="UP000295711">
    <property type="component" value="Unassembled WGS sequence"/>
</dbReference>
<dbReference type="InterPro" id="IPR036188">
    <property type="entry name" value="FAD/NAD-bd_sf"/>
</dbReference>
<evidence type="ECO:0000313" key="3">
    <source>
        <dbReference type="Proteomes" id="UP000295711"/>
    </source>
</evidence>
<comment type="caution">
    <text evidence="2">The sequence shown here is derived from an EMBL/GenBank/DDBJ whole genome shotgun (WGS) entry which is preliminary data.</text>
</comment>
<name>A0A4R2LCY9_9FIRM</name>
<dbReference type="SUPFAM" id="SSF51905">
    <property type="entry name" value="FAD/NAD(P)-binding domain"/>
    <property type="match status" value="1"/>
</dbReference>
<dbReference type="OrthoDB" id="9772594at2"/>
<dbReference type="Gene3D" id="3.30.70.2700">
    <property type="match status" value="1"/>
</dbReference>
<dbReference type="PANTHER" id="PTHR42842:SF3">
    <property type="entry name" value="FAD_NAD(P)-BINDING OXIDOREDUCTASE FAMILY PROTEIN"/>
    <property type="match status" value="1"/>
</dbReference>
<organism evidence="2 3">
    <name type="scientific">Frisingicoccus caecimuris</name>
    <dbReference type="NCBI Taxonomy" id="1796636"/>
    <lineage>
        <taxon>Bacteria</taxon>
        <taxon>Bacillati</taxon>
        <taxon>Bacillota</taxon>
        <taxon>Clostridia</taxon>
        <taxon>Lachnospirales</taxon>
        <taxon>Lachnospiraceae</taxon>
        <taxon>Frisingicoccus</taxon>
    </lineage>
</organism>
<dbReference type="PRINTS" id="PR00419">
    <property type="entry name" value="ADXRDTASE"/>
</dbReference>
<proteinExistence type="predicted"/>
<gene>
    <name evidence="2" type="ORF">EV212_10179</name>
</gene>
<sequence length="539" mass="60531">MLRIGQIKIPYRDGDSKIYTTLLKKLHIQEQEMLSWRIYKKSIDARKKHEIMSVYTVDVRLKHENAFLKRNRNKNIQKIEYKAYEFPKAGEGLLKHPIVITGSGPAGLFCALMLARYGYRPILLERGMDVERRQDVVGRFWETGEFQPDTNVQFGEGGAGTFSDGKLNTLVKDPFGRHRKVLELFVEFGAEPEILYVNKPHIGTDVLCHIVKAMREEIIALGGKVCFESKLTDIRTEKGRLTSVCVNDHSWIDCECLVLAVGHSARDTFQMLKERGLPMTAKSFAIGVRIEHPQEMINQSQYGMDRDDILGSAAYKLTYTASNGRGVYTFCMCPGGYVVNASSEEGGCVVNGMSYHGRDSGNANSAVIVTVTPEDFPSDDVMAGVEFQRFWEQRAYTEGKGRIPVQLYGDFCESRVSQDFGEVRPVHKGATTFADLNRCLPTYVCESLKEAIEAFGDKIQGYDRKDAILSGVETRTSSPIRMERDGELQSEIRGIYPCGEGAGYAGGITSAAMDGLRIAEAIRKVYRPMDESYKEQKKR</sequence>
<keyword evidence="3" id="KW-1185">Reference proteome</keyword>
<dbReference type="EMBL" id="SLXA01000001">
    <property type="protein sequence ID" value="TCO86299.1"/>
    <property type="molecule type" value="Genomic_DNA"/>
</dbReference>
<dbReference type="InterPro" id="IPR049516">
    <property type="entry name" value="FAD-depend_C"/>
</dbReference>
<dbReference type="Gene3D" id="3.50.50.60">
    <property type="entry name" value="FAD/NAD(P)-binding domain"/>
    <property type="match status" value="2"/>
</dbReference>
<feature type="domain" description="FAD-dependent protein C-terminal" evidence="1">
    <location>
        <begin position="283"/>
        <end position="476"/>
    </location>
</feature>